<feature type="region of interest" description="Disordered" evidence="1">
    <location>
        <begin position="629"/>
        <end position="683"/>
    </location>
</feature>
<reference evidence="2 3" key="1">
    <citation type="submission" date="2024-10" db="EMBL/GenBank/DDBJ databases">
        <title>Updated reference genomes for cyclostephanoid diatoms.</title>
        <authorList>
            <person name="Roberts W.R."/>
            <person name="Alverson A.J."/>
        </authorList>
    </citation>
    <scope>NUCLEOTIDE SEQUENCE [LARGE SCALE GENOMIC DNA]</scope>
    <source>
        <strain evidence="2 3">AJA010-31</strain>
    </source>
</reference>
<dbReference type="PANTHER" id="PTHR35213:SF5">
    <property type="entry name" value="RING-TYPE DOMAIN-CONTAINING PROTEIN"/>
    <property type="match status" value="1"/>
</dbReference>
<feature type="compositionally biased region" description="Low complexity" evidence="1">
    <location>
        <begin position="1"/>
        <end position="10"/>
    </location>
</feature>
<evidence type="ECO:0000313" key="3">
    <source>
        <dbReference type="Proteomes" id="UP001530400"/>
    </source>
</evidence>
<accession>A0ABD3PEP4</accession>
<feature type="compositionally biased region" description="Basic and acidic residues" evidence="1">
    <location>
        <begin position="47"/>
        <end position="64"/>
    </location>
</feature>
<feature type="region of interest" description="Disordered" evidence="1">
    <location>
        <begin position="1"/>
        <end position="94"/>
    </location>
</feature>
<sequence length="683" mass="73799">MADSNSRSNNGGNGAPHSALGALEVLATNANSGEGHSSSGKRKKHRGCDGKGKQRKEMKVKSRDTIMSTNMADGMKSSQNGTADSEETEGTELRKGKWTVEEEEYTTRVIHYFSSGLITLPEGKTLRSYLAEKLQCDPMRITKKYAGAACLGKRIHHLCESPSFTPQEIEMAKAEIERLEERFRTRLVLGAGAALPPLQLPPIIHGNTRPVEETSAAGSSNNFNSQFQPSAGSGQPLNNSTAALLQSLAGDSRLVTSHASNANISRLLNSFTQSNAAPPQLQYLNELNPELRQILQQANISMPPPAAQNIQNPPGIGLHQLLPSSQNVTATTPQPMSALTSGLGNISNEQLAGALLAEITDKLQQLATVSPSLFQNVQSHMSTVATDPNHSMHTSFNPNDQRSLPHSFQPIISPPYSQGVAFGHQQQQTLNSMNMTGLQHIKQPHSIHGMLQAYSAQQQPSESAASRNLRSLIAAQQSAAANAANNASLASSYNTFMSNLAAAVVDAQQIDRAQEQNHVTQPQLMGQANDFAKALSDLVDAQNHSMNAGNEDMSKLINALRTDQAEALINAQSSGTEAKLSDDSRSKLNINEENLDFAEENATKHAGVVFHNDTTNISSEGTISFYTKKKRSTSSNSLSDEGYDCTRESGPLKKRMKPLPESNDGISSKDLEEHNKRMEQTYV</sequence>
<feature type="compositionally biased region" description="Polar residues" evidence="1">
    <location>
        <begin position="229"/>
        <end position="238"/>
    </location>
</feature>
<feature type="compositionally biased region" description="Basic and acidic residues" evidence="1">
    <location>
        <begin position="667"/>
        <end position="683"/>
    </location>
</feature>
<evidence type="ECO:0000313" key="2">
    <source>
        <dbReference type="EMBL" id="KAL3785796.1"/>
    </source>
</evidence>
<dbReference type="EMBL" id="JALLPJ020000677">
    <property type="protein sequence ID" value="KAL3785796.1"/>
    <property type="molecule type" value="Genomic_DNA"/>
</dbReference>
<feature type="region of interest" description="Disordered" evidence="1">
    <location>
        <begin position="203"/>
        <end position="238"/>
    </location>
</feature>
<name>A0ABD3PEP4_9STRA</name>
<feature type="compositionally biased region" description="Polar residues" evidence="1">
    <location>
        <begin position="65"/>
        <end position="83"/>
    </location>
</feature>
<evidence type="ECO:0000256" key="1">
    <source>
        <dbReference type="SAM" id="MobiDB-lite"/>
    </source>
</evidence>
<dbReference type="AlphaFoldDB" id="A0ABD3PEP4"/>
<feature type="compositionally biased region" description="Low complexity" evidence="1">
    <location>
        <begin position="219"/>
        <end position="228"/>
    </location>
</feature>
<dbReference type="Proteomes" id="UP001530400">
    <property type="component" value="Unassembled WGS sequence"/>
</dbReference>
<protein>
    <submittedName>
        <fullName evidence="2">Uncharacterized protein</fullName>
    </submittedName>
</protein>
<organism evidence="2 3">
    <name type="scientific">Cyclotella atomus</name>
    <dbReference type="NCBI Taxonomy" id="382360"/>
    <lineage>
        <taxon>Eukaryota</taxon>
        <taxon>Sar</taxon>
        <taxon>Stramenopiles</taxon>
        <taxon>Ochrophyta</taxon>
        <taxon>Bacillariophyta</taxon>
        <taxon>Coscinodiscophyceae</taxon>
        <taxon>Thalassiosirophycidae</taxon>
        <taxon>Stephanodiscales</taxon>
        <taxon>Stephanodiscaceae</taxon>
        <taxon>Cyclotella</taxon>
    </lineage>
</organism>
<comment type="caution">
    <text evidence="2">The sequence shown here is derived from an EMBL/GenBank/DDBJ whole genome shotgun (WGS) entry which is preliminary data.</text>
</comment>
<dbReference type="PANTHER" id="PTHR35213">
    <property type="entry name" value="RING-TYPE DOMAIN-CONTAINING PROTEIN-RELATED"/>
    <property type="match status" value="1"/>
</dbReference>
<keyword evidence="3" id="KW-1185">Reference proteome</keyword>
<gene>
    <name evidence="2" type="ORF">ACHAWO_009112</name>
</gene>
<feature type="compositionally biased region" description="Polar residues" evidence="1">
    <location>
        <begin position="28"/>
        <end position="38"/>
    </location>
</feature>
<proteinExistence type="predicted"/>